<dbReference type="InterPro" id="IPR013217">
    <property type="entry name" value="Methyltransf_12"/>
</dbReference>
<evidence type="ECO:0000256" key="3">
    <source>
        <dbReference type="ARBA" id="ARBA00022679"/>
    </source>
</evidence>
<dbReference type="SUPFAM" id="SSF53335">
    <property type="entry name" value="S-adenosyl-L-methionine-dependent methyltransferases"/>
    <property type="match status" value="1"/>
</dbReference>
<evidence type="ECO:0000256" key="8">
    <source>
        <dbReference type="PROSITE-ProRule" id="PRU01363"/>
    </source>
</evidence>
<dbReference type="InterPro" id="IPR056501">
    <property type="entry name" value="NAD-bd_HRPKS_sdrA"/>
</dbReference>
<dbReference type="InterPro" id="IPR032821">
    <property type="entry name" value="PKS_assoc"/>
</dbReference>
<dbReference type="SMART" id="SM00829">
    <property type="entry name" value="PKS_ER"/>
    <property type="match status" value="1"/>
</dbReference>
<dbReference type="CDD" id="cd02440">
    <property type="entry name" value="AdoMet_MTases"/>
    <property type="match status" value="1"/>
</dbReference>
<proteinExistence type="predicted"/>
<dbReference type="GO" id="GO:0031177">
    <property type="term" value="F:phosphopantetheine binding"/>
    <property type="evidence" value="ECO:0007669"/>
    <property type="project" value="InterPro"/>
</dbReference>
<dbReference type="Pfam" id="PF08240">
    <property type="entry name" value="ADH_N"/>
    <property type="match status" value="1"/>
</dbReference>
<dbReference type="EMBL" id="EF554834">
    <property type="protein sequence ID" value="ABQ42548.1"/>
    <property type="molecule type" value="Genomic_DNA"/>
</dbReference>
<dbReference type="Gene3D" id="3.40.50.720">
    <property type="entry name" value="NAD(P)-binding Rossmann-like Domain"/>
    <property type="match status" value="2"/>
</dbReference>
<keyword evidence="1" id="KW-0596">Phosphopantetheine</keyword>
<dbReference type="Pfam" id="PF21089">
    <property type="entry name" value="PKS_DH_N"/>
    <property type="match status" value="1"/>
</dbReference>
<dbReference type="SMART" id="SM00822">
    <property type="entry name" value="PKS_KR"/>
    <property type="match status" value="1"/>
</dbReference>
<dbReference type="GO" id="GO:1901336">
    <property type="term" value="P:lactone biosynthetic process"/>
    <property type="evidence" value="ECO:0007669"/>
    <property type="project" value="UniProtKB-ARBA"/>
</dbReference>
<evidence type="ECO:0000259" key="9">
    <source>
        <dbReference type="PROSITE" id="PS50075"/>
    </source>
</evidence>
<dbReference type="SMART" id="SM00827">
    <property type="entry name" value="PKS_AT"/>
    <property type="match status" value="1"/>
</dbReference>
<dbReference type="SUPFAM" id="SSF51735">
    <property type="entry name" value="NAD(P)-binding Rossmann-fold domains"/>
    <property type="match status" value="2"/>
</dbReference>
<dbReference type="Pfam" id="PF16197">
    <property type="entry name" value="KAsynt_C_assoc"/>
    <property type="match status" value="1"/>
</dbReference>
<dbReference type="GO" id="GO:0016491">
    <property type="term" value="F:oxidoreductase activity"/>
    <property type="evidence" value="ECO:0007669"/>
    <property type="project" value="UniProtKB-KW"/>
</dbReference>
<dbReference type="InterPro" id="IPR057326">
    <property type="entry name" value="KR_dom"/>
</dbReference>
<dbReference type="InterPro" id="IPR013149">
    <property type="entry name" value="ADH-like_C"/>
</dbReference>
<dbReference type="InterPro" id="IPR011032">
    <property type="entry name" value="GroES-like_sf"/>
</dbReference>
<dbReference type="InterPro" id="IPR014030">
    <property type="entry name" value="Ketoacyl_synth_N"/>
</dbReference>
<evidence type="ECO:0000256" key="7">
    <source>
        <dbReference type="ARBA" id="ARBA00023315"/>
    </source>
</evidence>
<dbReference type="FunFam" id="3.40.50.720:FF:000209">
    <property type="entry name" value="Polyketide synthase Pks12"/>
    <property type="match status" value="1"/>
</dbReference>
<dbReference type="Pfam" id="PF08659">
    <property type="entry name" value="KR"/>
    <property type="match status" value="1"/>
</dbReference>
<dbReference type="InterPro" id="IPR020841">
    <property type="entry name" value="PKS_Beta-ketoAc_synthase_dom"/>
</dbReference>
<dbReference type="Pfam" id="PF14765">
    <property type="entry name" value="PS-DH"/>
    <property type="match status" value="1"/>
</dbReference>
<keyword evidence="4" id="KW-0521">NADP</keyword>
<evidence type="ECO:0000259" key="10">
    <source>
        <dbReference type="PROSITE" id="PS52004"/>
    </source>
</evidence>
<dbReference type="InterPro" id="IPR050091">
    <property type="entry name" value="PKS_NRPS_Biosynth_Enz"/>
</dbReference>
<dbReference type="SUPFAM" id="SSF50129">
    <property type="entry name" value="GroES-like"/>
    <property type="match status" value="1"/>
</dbReference>
<dbReference type="InterPro" id="IPR020843">
    <property type="entry name" value="ER"/>
</dbReference>
<dbReference type="Gene3D" id="3.40.47.10">
    <property type="match status" value="1"/>
</dbReference>
<feature type="domain" description="PKS/mFAS DH" evidence="11">
    <location>
        <begin position="1028"/>
        <end position="1352"/>
    </location>
</feature>
<dbReference type="SUPFAM" id="SSF53901">
    <property type="entry name" value="Thiolase-like"/>
    <property type="match status" value="1"/>
</dbReference>
<dbReference type="SMART" id="SM00825">
    <property type="entry name" value="PKS_KS"/>
    <property type="match status" value="1"/>
</dbReference>
<dbReference type="PROSITE" id="PS50075">
    <property type="entry name" value="CARRIER"/>
    <property type="match status" value="1"/>
</dbReference>
<dbReference type="InterPro" id="IPR020806">
    <property type="entry name" value="PKS_PP-bd"/>
</dbReference>
<dbReference type="PROSITE" id="PS52019">
    <property type="entry name" value="PKS_MFAS_DH"/>
    <property type="match status" value="1"/>
</dbReference>
<dbReference type="InterPro" id="IPR016039">
    <property type="entry name" value="Thiolase-like"/>
</dbReference>
<dbReference type="SMART" id="SM00826">
    <property type="entry name" value="PKS_DH"/>
    <property type="match status" value="1"/>
</dbReference>
<dbReference type="Gene3D" id="3.90.180.10">
    <property type="entry name" value="Medium-chain alcohol dehydrogenases, catalytic domain"/>
    <property type="match status" value="1"/>
</dbReference>
<dbReference type="PANTHER" id="PTHR43775:SF29">
    <property type="entry name" value="ASPERFURANONE POLYKETIDE SYNTHASE AFOG-RELATED"/>
    <property type="match status" value="1"/>
</dbReference>
<dbReference type="InterPro" id="IPR001227">
    <property type="entry name" value="Ac_transferase_dom_sf"/>
</dbReference>
<dbReference type="InterPro" id="IPR049552">
    <property type="entry name" value="PKS_DH_N"/>
</dbReference>
<accession>A5HSI5</accession>
<dbReference type="InterPro" id="IPR013154">
    <property type="entry name" value="ADH-like_N"/>
</dbReference>
<dbReference type="InterPro" id="IPR036736">
    <property type="entry name" value="ACP-like_sf"/>
</dbReference>
<dbReference type="Gene3D" id="3.40.50.150">
    <property type="entry name" value="Vaccinia Virus protein VP39"/>
    <property type="match status" value="1"/>
</dbReference>
<dbReference type="CDD" id="cd00833">
    <property type="entry name" value="PKS"/>
    <property type="match status" value="1"/>
</dbReference>
<dbReference type="SUPFAM" id="SSF55048">
    <property type="entry name" value="Probable ACP-binding domain of malonyl-CoA ACP transacylase"/>
    <property type="match status" value="1"/>
</dbReference>
<dbReference type="CDD" id="cd05195">
    <property type="entry name" value="enoyl_red"/>
    <property type="match status" value="1"/>
</dbReference>
<evidence type="ECO:0000256" key="1">
    <source>
        <dbReference type="ARBA" id="ARBA00022450"/>
    </source>
</evidence>
<evidence type="ECO:0000256" key="6">
    <source>
        <dbReference type="ARBA" id="ARBA00023268"/>
    </source>
</evidence>
<sequence length="2671" mass="294803">MGSMPLDDGILGSTGDSNEPMAIIGLATRFPQDAKSTEELWKFLLRGRSAHTPFPEDRIGKGHYHPDPEHGGSFAVKGGHFLSEDPAYFDAPFFSITKGEVMALDPQQRVVLESVYHALENAGLPLETVSGSNTSVFVSGFNHDHLANLNADPESTMKYKPTGTTNSLLSNRVSWFFDLKAPSVTLDTACSSSMVALHLGCQSLRTRECDMSVISGVTMISFPTDIMSMGHHGFLSPEGKCFSFDHRADGYARGEGVGSLVVKRLSDAIRDGDTIRSVIRGIGVNQDGRTPGVSMPSSAAQESLMRKVYASAGLGFEDTMMVEAHGTGTAAGDPIEANAIARTFASRKSKIPLYVGAIKSGVGHLEGGAGVAGVIKGTLILESGIIPPNVNFEKVNPKIPLKKWNLQFPVKPVPWPTSDVRRISINSFGVGGTNAHVILDDAHSFLSNRGIDASHNTRRSVPSQDEVDRLVQSLEADAIDDSSETDAIKAMSSTDHANTVKMNGHTTSLTNGVSRAKSETNGMTNVTFADENISPVPRLITLAAFDESGVQRIASAQAEYLQTIERSHQFNEEDFLDDFAYTISKRSPFPWKSFALASSFNEVIHSLQALPKPIRARNVPKIGFIFTGQGAQWYAMGRELMSYPVFERSLADASSYMQSIGSPWSLWDELLRNKSDTKVNEPHLAHPACAALQMALVDLLRSWQITPSRVIGHSSGEIAAAYCAGKLTRESAWKVAYFRGFVSNQQLSAKGSMMAVGLSEQELQPYLNKVNEENTGELIVACFNSPKNLTVSGDQHKVDALKEILDEAEIFARKLQVKNAYHSAHMKEVADEYLSLLGSLPEPRVESSEPVHMFSSVTGGRIESGQLGAQYWVDNLVSPVRFADAVTQMCFSRVDKGQASIQMNENTGSVFSDIIMEIGPHAALQSAVKEILARTPFAAAITSLAVLNRSAPGLFTILNTVGSLYARGYPIDATEINQSSKRKSVKFSPQARPRRLVNLPGYTFNHSEKLIYESRLTKNYRLRKQPRHDLFGAPVPDWNSETPRWRNILRLAEQPWLRDHIVTNQVVLPGVGYLIAAIEASRQMADPDRKLVAFRLRDISLKRALIIPDNKDGVETMLSLTRMDESSLQASKVWHKFAMSSYNPLGEDWIEHCTGYITLDYEAPQNPIDNGLEAREESLIWERQLHHVKEKCVVPIEIDDVYDNLVTTGLEFGPLFKNLSEVKGTVSRSGEMCGIVTVPNVAAAMPMQAIHPHLIHPSTMDSFMHFFLASVMDATGKKTLDRPMVPTFIKDVWVSAELNSAPGHQFCGYGKSNLLAYDKYESDIRVWDITTHEARVAIEGVRATPLEATDNGSGSVRKLNHELKWTPYLEMLDKSALSNVQLTSLQDNEDYRGWITKFQIATHLLVNDALDDLGGQAPQGLDGHLLRYFEWMKHASKCLRNDEVSGMRLAEFERYQSSPEMKKQLLEEVEEHNADGALALRMGKSIVKVLRKEEDPLHLMFGVDDILDRVYAQVAHLGNLPALQAALLKIVADNSTNLRVLEIGAGTGGSTVGMLEGLISTSDDGVFSSSVSTYTFTDISLAFFAKAKEKFKNYRDIMEYKVLDIEKEPDEEVFELGSYDIVVAQNVVHATTNLRRTLSHIRSLLKPGGRLFLQEGVRQDLSWSTIAFGQLPGWWAGAEPTRRLSPWITTEQWYQVIKASGYTGIDLELPDRPSSDLHTQSLFVATALPEVRHHEHHGREIAIVTNTPRGEGESELCKALKSCLQQELKMSRVSIIHVHDLGHKKIDKTVCISVCELERPLLSTLTKTEFESVKQLLCTCKGILWVTGDTTKYPELGMITGLMRTVRWERDIDEANLVTLAVADPTPSHSLLVENITTLYKQQFCEPLSIDKYQGEFLLQNGSFLTSRLVEAKAADAYLSSQFSRAKPAMTPFKDAGRPIKLATSAPGLLDKLEWVTDEIYDEPLAPTHVEIDIKAVAMNFRDLMIAIGEHMAYSMGNEAAGIVSRVGKEVKDLKVGDRVVYLCGIESTGCFHTFGRVDQNVIVRIPDRMSYEVACGLPCVYATVIYGLVDAGRLEKGEKILIHAAAGGVGQAAIHYAKYVGAEIFATVSTPEKRALVMKLGVAEDHIFSSRDLTFAKGIMRATDGKGVDLVLNSLSGEVPMSYPDLIFCRQALRRSWDLLAPFGRFIEIGKKDAQNNGKVELRPFLRNVTMASVELPTMMRHRPSLIKRLTEDTVRLWTEGHIKEADPMTIMNYSQVEEGLRILQSGKGMGKMVFVPTPDDMLPIVPPRAPIYRLKEEATYVMAGGLGGIGRSFARWMAKHGARNLVFLSSSGNITSAVSELVRDLEFDKCKVEIIRCDVSDKEKLKAVLEECQRKMPPIKGVVQGAMKLKDTMFENMHYEEFELAVKPKVQGSWNLHELLPRDMDFFVMLSSATGVLGNRAQANYAAGNTYQDTLAHHRRLLGLPASTIDLGQVLSVGYVAENRDRAMVAKHLATVLEVIREDEIHVLLEYLMDPRCSPPPQLVSGLTTAQIYRQRGMPTPTYLSFPLFTHLRNTTSSRNGGSDGDGGMLIEALLNSANTLDEATEIVLEAVIAKLSSLLAVPPENIDRGKSVSSNGVDSLVAMEFRTFLAKEVKADVPVLEIQGTMSVTDLSRKIASVSSAVQITEEK</sequence>
<dbReference type="Pfam" id="PF23114">
    <property type="entry name" value="NAD-bd_HRPKS_sdrA"/>
    <property type="match status" value="1"/>
</dbReference>
<dbReference type="GO" id="GO:0004312">
    <property type="term" value="F:fatty acid synthase activity"/>
    <property type="evidence" value="ECO:0007669"/>
    <property type="project" value="TreeGrafter"/>
</dbReference>
<name>A5HSI5_SOLCC</name>
<dbReference type="Pfam" id="PF00109">
    <property type="entry name" value="ketoacyl-synt"/>
    <property type="match status" value="1"/>
</dbReference>
<evidence type="ECO:0000256" key="5">
    <source>
        <dbReference type="ARBA" id="ARBA00023002"/>
    </source>
</evidence>
<keyword evidence="3" id="KW-0808">Transferase</keyword>
<keyword evidence="6" id="KW-0511">Multifunctional enzyme</keyword>
<evidence type="ECO:0000256" key="4">
    <source>
        <dbReference type="ARBA" id="ARBA00022857"/>
    </source>
</evidence>
<keyword evidence="7" id="KW-0012">Acyltransferase</keyword>
<evidence type="ECO:0000256" key="2">
    <source>
        <dbReference type="ARBA" id="ARBA00022553"/>
    </source>
</evidence>
<dbReference type="InterPro" id="IPR049551">
    <property type="entry name" value="PKS_DH_C"/>
</dbReference>
<dbReference type="GO" id="GO:0006633">
    <property type="term" value="P:fatty acid biosynthetic process"/>
    <property type="evidence" value="ECO:0007669"/>
    <property type="project" value="TreeGrafter"/>
</dbReference>
<dbReference type="InterPro" id="IPR036291">
    <property type="entry name" value="NAD(P)-bd_dom_sf"/>
</dbReference>
<organism evidence="12">
    <name type="scientific">Solorina crocea</name>
    <dbReference type="NCBI Taxonomy" id="48864"/>
    <lineage>
        <taxon>Eukaryota</taxon>
        <taxon>Fungi</taxon>
        <taxon>Dikarya</taxon>
        <taxon>Ascomycota</taxon>
        <taxon>Pezizomycotina</taxon>
        <taxon>Lecanoromycetes</taxon>
        <taxon>OSLEUM clade</taxon>
        <taxon>Lecanoromycetidae</taxon>
        <taxon>Peltigerales</taxon>
        <taxon>Peltigerineae</taxon>
        <taxon>Peltigeraceae</taxon>
        <taxon>Solorina</taxon>
    </lineage>
</organism>
<dbReference type="InterPro" id="IPR029063">
    <property type="entry name" value="SAM-dependent_MTases_sf"/>
</dbReference>
<dbReference type="Pfam" id="PF00107">
    <property type="entry name" value="ADH_zinc_N"/>
    <property type="match status" value="1"/>
</dbReference>
<dbReference type="PANTHER" id="PTHR43775">
    <property type="entry name" value="FATTY ACID SYNTHASE"/>
    <property type="match status" value="1"/>
</dbReference>
<evidence type="ECO:0000313" key="12">
    <source>
        <dbReference type="EMBL" id="ABQ42548.1"/>
    </source>
</evidence>
<feature type="region of interest" description="N-terminal hotdog fold" evidence="8">
    <location>
        <begin position="1028"/>
        <end position="1164"/>
    </location>
</feature>
<dbReference type="InterPro" id="IPR020807">
    <property type="entry name" value="PKS_DH"/>
</dbReference>
<dbReference type="InterPro" id="IPR013968">
    <property type="entry name" value="PKS_KR"/>
</dbReference>
<dbReference type="InterPro" id="IPR049900">
    <property type="entry name" value="PKS_mFAS_DH"/>
</dbReference>
<dbReference type="InterPro" id="IPR016036">
    <property type="entry name" value="Malonyl_transacylase_ACP-bd"/>
</dbReference>
<dbReference type="SUPFAM" id="SSF47336">
    <property type="entry name" value="ACP-like"/>
    <property type="match status" value="1"/>
</dbReference>
<feature type="domain" description="Ketosynthase family 3 (KS3)" evidence="10">
    <location>
        <begin position="18"/>
        <end position="441"/>
    </location>
</feature>
<feature type="domain" description="Carrier" evidence="9">
    <location>
        <begin position="2585"/>
        <end position="2662"/>
    </location>
</feature>
<feature type="region of interest" description="C-terminal hotdog fold" evidence="8">
    <location>
        <begin position="1193"/>
        <end position="1352"/>
    </location>
</feature>
<dbReference type="Pfam" id="PF02801">
    <property type="entry name" value="Ketoacyl-synt_C"/>
    <property type="match status" value="1"/>
</dbReference>
<feature type="active site" description="Proton acceptor; for dehydratase activity" evidence="8">
    <location>
        <position position="1060"/>
    </location>
</feature>
<protein>
    <submittedName>
        <fullName evidence="12">Iterative type I polyketide synthase</fullName>
    </submittedName>
</protein>
<dbReference type="Gene3D" id="3.10.129.110">
    <property type="entry name" value="Polyketide synthase dehydratase"/>
    <property type="match status" value="1"/>
</dbReference>
<dbReference type="InterPro" id="IPR014031">
    <property type="entry name" value="Ketoacyl_synth_C"/>
</dbReference>
<reference evidence="12" key="1">
    <citation type="journal article" date="2009" name="Mycol. Res.">
        <title>Cloning and heterologous transcription of a polyketide synthase gene from the lichen Solorina crocea.</title>
        <authorList>
            <person name="Gagunashvili A.N."/>
            <person name="Davidsson S.P."/>
            <person name="Jonsson Z.O."/>
            <person name="Andresson O.S."/>
        </authorList>
    </citation>
    <scope>NUCLEOTIDE SEQUENCE</scope>
</reference>
<keyword evidence="5" id="KW-0560">Oxidoreductase</keyword>
<dbReference type="InterPro" id="IPR042104">
    <property type="entry name" value="PKS_dehydratase_sf"/>
</dbReference>
<dbReference type="InterPro" id="IPR009081">
    <property type="entry name" value="PP-bd_ACP"/>
</dbReference>
<keyword evidence="2" id="KW-0597">Phosphoprotein</keyword>
<dbReference type="PROSITE" id="PS52004">
    <property type="entry name" value="KS3_2"/>
    <property type="match status" value="1"/>
</dbReference>
<dbReference type="Gene3D" id="3.40.366.10">
    <property type="entry name" value="Malonyl-Coenzyme A Acyl Carrier Protein, domain 2"/>
    <property type="match status" value="1"/>
</dbReference>
<feature type="active site" description="Proton donor; for dehydratase activity" evidence="8">
    <location>
        <position position="1261"/>
    </location>
</feature>
<dbReference type="Pfam" id="PF08242">
    <property type="entry name" value="Methyltransf_12"/>
    <property type="match status" value="1"/>
</dbReference>
<dbReference type="InterPro" id="IPR014043">
    <property type="entry name" value="Acyl_transferase_dom"/>
</dbReference>
<dbReference type="GO" id="GO:0044550">
    <property type="term" value="P:secondary metabolite biosynthetic process"/>
    <property type="evidence" value="ECO:0007669"/>
    <property type="project" value="TreeGrafter"/>
</dbReference>
<evidence type="ECO:0000259" key="11">
    <source>
        <dbReference type="PROSITE" id="PS52019"/>
    </source>
</evidence>
<dbReference type="SUPFAM" id="SSF52151">
    <property type="entry name" value="FabD/lysophospholipase-like"/>
    <property type="match status" value="1"/>
</dbReference>
<dbReference type="Pfam" id="PF00698">
    <property type="entry name" value="Acyl_transf_1"/>
    <property type="match status" value="1"/>
</dbReference>
<dbReference type="InterPro" id="IPR016035">
    <property type="entry name" value="Acyl_Trfase/lysoPLipase"/>
</dbReference>
<dbReference type="SMART" id="SM00823">
    <property type="entry name" value="PKS_PP"/>
    <property type="match status" value="1"/>
</dbReference>
<dbReference type="Gene3D" id="1.10.1200.10">
    <property type="entry name" value="ACP-like"/>
    <property type="match status" value="1"/>
</dbReference>